<feature type="domain" description="Integral membrane bound transporter" evidence="7">
    <location>
        <begin position="34"/>
        <end position="157"/>
    </location>
</feature>
<proteinExistence type="predicted"/>
<feature type="transmembrane region" description="Helical" evidence="6">
    <location>
        <begin position="141"/>
        <end position="162"/>
    </location>
</feature>
<evidence type="ECO:0000256" key="1">
    <source>
        <dbReference type="ARBA" id="ARBA00004141"/>
    </source>
</evidence>
<evidence type="ECO:0000256" key="4">
    <source>
        <dbReference type="ARBA" id="ARBA00023136"/>
    </source>
</evidence>
<feature type="transmembrane region" description="Helical" evidence="6">
    <location>
        <begin position="49"/>
        <end position="66"/>
    </location>
</feature>
<sequence>MSDAYRRLPATAYRAWQMHPRWSLALRGAIAAALAWVVGLVAPMPFSEYPYYAPLGAVVATSSTLARSVRESVQAVAALLLGAAVALVVDAVLSPSVFSVALVVGVAMLCAGWSALGEMGTWVATSALFVLILGQGEETEYVGAFAGLVLVGAAIGVGVNAVRPPLPLTPSDAALDRLRDALVDQADELARWLEHHGPLAADEWEERRAGLRPTIERARAEVAQTSEASRGNPRVRRHPERTSAQAHRAEVLGVVAEGMDEVVRLLVDWERQDQEEVALGPELRPEFATALRGLAGALGRPDAEPDADGQDDPVVRFAEKVEVLPDALRASRERSARDHLVAGALVVVLRRSVDALSA</sequence>
<organism evidence="8 9">
    <name type="scientific">Isoptericola luteus</name>
    <dbReference type="NCBI Taxonomy" id="2879484"/>
    <lineage>
        <taxon>Bacteria</taxon>
        <taxon>Bacillati</taxon>
        <taxon>Actinomycetota</taxon>
        <taxon>Actinomycetes</taxon>
        <taxon>Micrococcales</taxon>
        <taxon>Promicromonosporaceae</taxon>
        <taxon>Isoptericola</taxon>
    </lineage>
</organism>
<dbReference type="InterPro" id="IPR049453">
    <property type="entry name" value="Memb_transporter_dom"/>
</dbReference>
<comment type="caution">
    <text evidence="8">The sequence shown here is derived from an EMBL/GenBank/DDBJ whole genome shotgun (WGS) entry which is preliminary data.</text>
</comment>
<feature type="transmembrane region" description="Helical" evidence="6">
    <location>
        <begin position="115"/>
        <end position="134"/>
    </location>
</feature>
<dbReference type="Proteomes" id="UP001319870">
    <property type="component" value="Unassembled WGS sequence"/>
</dbReference>
<keyword evidence="9" id="KW-1185">Reference proteome</keyword>
<reference evidence="8 9" key="1">
    <citation type="submission" date="2021-09" db="EMBL/GenBank/DDBJ databases">
        <title>Isoptericola luteus sp. nov., a novel bacterium isolated from Harbin, the capital city of Heilongjiang province.</title>
        <authorList>
            <person name="Li J."/>
        </authorList>
    </citation>
    <scope>NUCLEOTIDE SEQUENCE [LARGE SCALE GENOMIC DNA]</scope>
    <source>
        <strain evidence="8 9">NEAU-Y5</strain>
    </source>
</reference>
<protein>
    <submittedName>
        <fullName evidence="8">Aromatic acid exporter family protein</fullName>
    </submittedName>
</protein>
<comment type="subcellular location">
    <subcellularLocation>
        <location evidence="1">Membrane</location>
        <topology evidence="1">Multi-pass membrane protein</topology>
    </subcellularLocation>
</comment>
<feature type="region of interest" description="Disordered" evidence="5">
    <location>
        <begin position="220"/>
        <end position="246"/>
    </location>
</feature>
<gene>
    <name evidence="8" type="ORF">LEP48_11505</name>
</gene>
<name>A0ABS7ZG22_9MICO</name>
<dbReference type="EMBL" id="JAIXCQ010000007">
    <property type="protein sequence ID" value="MCA5893970.1"/>
    <property type="molecule type" value="Genomic_DNA"/>
</dbReference>
<keyword evidence="4 6" id="KW-0472">Membrane</keyword>
<evidence type="ECO:0000313" key="8">
    <source>
        <dbReference type="EMBL" id="MCA5893970.1"/>
    </source>
</evidence>
<evidence type="ECO:0000313" key="9">
    <source>
        <dbReference type="Proteomes" id="UP001319870"/>
    </source>
</evidence>
<dbReference type="RefSeq" id="WP_225565735.1">
    <property type="nucleotide sequence ID" value="NZ_JAIXCQ010000007.1"/>
</dbReference>
<accession>A0ABS7ZG22</accession>
<evidence type="ECO:0000256" key="3">
    <source>
        <dbReference type="ARBA" id="ARBA00022989"/>
    </source>
</evidence>
<evidence type="ECO:0000256" key="6">
    <source>
        <dbReference type="SAM" id="Phobius"/>
    </source>
</evidence>
<evidence type="ECO:0000256" key="5">
    <source>
        <dbReference type="SAM" id="MobiDB-lite"/>
    </source>
</evidence>
<feature type="transmembrane region" description="Helical" evidence="6">
    <location>
        <begin position="24"/>
        <end position="43"/>
    </location>
</feature>
<dbReference type="Pfam" id="PF13515">
    <property type="entry name" value="FUSC_2"/>
    <property type="match status" value="1"/>
</dbReference>
<keyword evidence="3 6" id="KW-1133">Transmembrane helix</keyword>
<evidence type="ECO:0000259" key="7">
    <source>
        <dbReference type="Pfam" id="PF13515"/>
    </source>
</evidence>
<evidence type="ECO:0000256" key="2">
    <source>
        <dbReference type="ARBA" id="ARBA00022692"/>
    </source>
</evidence>
<feature type="transmembrane region" description="Helical" evidence="6">
    <location>
        <begin position="78"/>
        <end position="109"/>
    </location>
</feature>
<keyword evidence="2 6" id="KW-0812">Transmembrane</keyword>